<evidence type="ECO:0000256" key="1">
    <source>
        <dbReference type="ARBA" id="ARBA00004123"/>
    </source>
</evidence>
<keyword evidence="14" id="KW-1185">Reference proteome</keyword>
<dbReference type="FunFam" id="3.30.450.20:FF:000015">
    <property type="entry name" value="Hypoxia-inducible factor 1-alpha isoform 1"/>
    <property type="match status" value="1"/>
</dbReference>
<accession>A0A482XFS1</accession>
<comment type="subcellular location">
    <subcellularLocation>
        <location evidence="1">Nucleus</location>
    </subcellularLocation>
</comment>
<dbReference type="GO" id="GO:0046983">
    <property type="term" value="F:protein dimerization activity"/>
    <property type="evidence" value="ECO:0007669"/>
    <property type="project" value="InterPro"/>
</dbReference>
<proteinExistence type="predicted"/>
<dbReference type="Proteomes" id="UP000291343">
    <property type="component" value="Unassembled WGS sequence"/>
</dbReference>
<dbReference type="OrthoDB" id="6021714at2759"/>
<dbReference type="InterPro" id="IPR001610">
    <property type="entry name" value="PAC"/>
</dbReference>
<feature type="compositionally biased region" description="Basic and acidic residues" evidence="10">
    <location>
        <begin position="18"/>
        <end position="31"/>
    </location>
</feature>
<dbReference type="GO" id="GO:0045944">
    <property type="term" value="P:positive regulation of transcription by RNA polymerase II"/>
    <property type="evidence" value="ECO:0007669"/>
    <property type="project" value="UniProtKB-ARBA"/>
</dbReference>
<dbReference type="SMART" id="SM00353">
    <property type="entry name" value="HLH"/>
    <property type="match status" value="1"/>
</dbReference>
<evidence type="ECO:0000256" key="8">
    <source>
        <dbReference type="ARBA" id="ARBA00023242"/>
    </source>
</evidence>
<evidence type="ECO:0008006" key="15">
    <source>
        <dbReference type="Google" id="ProtNLM"/>
    </source>
</evidence>
<keyword evidence="7" id="KW-0804">Transcription</keyword>
<dbReference type="CDD" id="cd11433">
    <property type="entry name" value="bHLH-PAS_HIF"/>
    <property type="match status" value="1"/>
</dbReference>
<organism evidence="13 14">
    <name type="scientific">Laodelphax striatellus</name>
    <name type="common">Small brown planthopper</name>
    <name type="synonym">Delphax striatella</name>
    <dbReference type="NCBI Taxonomy" id="195883"/>
    <lineage>
        <taxon>Eukaryota</taxon>
        <taxon>Metazoa</taxon>
        <taxon>Ecdysozoa</taxon>
        <taxon>Arthropoda</taxon>
        <taxon>Hexapoda</taxon>
        <taxon>Insecta</taxon>
        <taxon>Pterygota</taxon>
        <taxon>Neoptera</taxon>
        <taxon>Paraneoptera</taxon>
        <taxon>Hemiptera</taxon>
        <taxon>Auchenorrhyncha</taxon>
        <taxon>Fulgoroidea</taxon>
        <taxon>Delphacidae</taxon>
        <taxon>Criomorphinae</taxon>
        <taxon>Laodelphax</taxon>
    </lineage>
</organism>
<dbReference type="InParanoid" id="A0A482XFS1"/>
<name>A0A482XFS1_LAOST</name>
<feature type="compositionally biased region" description="Low complexity" evidence="10">
    <location>
        <begin position="786"/>
        <end position="806"/>
    </location>
</feature>
<feature type="region of interest" description="Disordered" evidence="10">
    <location>
        <begin position="1"/>
        <end position="31"/>
    </location>
</feature>
<sequence>MDKKNGKPPKEKKRNSERRKERSRDAARCRRSRETEIFTDLAHALPVLPQNASHLDKASIMRLAIAYLRVRSIIKDIPEEVCKKVEKLGVQDPESLYLKALDGFLLVVSSEGDIVFLSENVTDYLGLTQMELMGQSIYEVSHPCDHSEVKEILATKKESASLQHSFFLRLKCTLTSKGRNVNLKSASYKVIHCTGHVVGGDDCDNKSGTKKEDGGEAGGLCSQQCLVAIGEPIAHPVNIETPLGHHTFLSQHTLDMKFSYADDKMEEFLGYEPNDLMGKSIFEYFHAQDSPAVEKAFKSLFSKGQSQTGRYRFLARGGGYAWIMTQATLIHEKTHNKPQSVICVNYVISGIENRNEIYSCTQQFVKVEVKPEEAKPVASRPGPVSVTEAVFRKAATIKTPPAPTPASGALSQGKTLIPLKPSILPEVITITPQLIRKKAIPTNVIKTLEAHHKRKIAEQTSQPSKIAKSADIFEDQNEVDNLIESFSRAKPFPESTGPQPATLKVIAPAPTGPQPATLKVIAPAPSGPQSATLKVIAPAPQPASLKVIAPAPSGPQPATLKVIAPAPTGPQPATLKVIAPAPSTGSLLDQSSGPQPSTLKVIAPAPSGPQTATTKTFVPKTKEMNKGYLYIEDESGITTKDEPDTEDLTHLAPTAGDVCIPLIPSSSIFADVLDTFMLSENYGPLLSDTSKEISPASSPYFHYRDDLSNSGSQSPALTHSPGGCSLPSLCSIEDSPALESTLLGLDIVESSVDADDFNVTAPYIPMSEGDDLPLLTGDFMWGSGLNSPASSTSSSSRNGWSSTSTSPREDRKPDRDSSLAKLLLTNSNPAARSSHMSVTCRKGGGGGIGGGGGADNGTADKRGKRAGCPELSQSGGAKRSRQQPSIARPGVLDGGGRSNSVLMNLLDSGTKRANVGDGRTRLKSLTLLDPDGTVPSLMDLTEQDYAVNAPSSHLLHGTELLSALDAPM</sequence>
<comment type="caution">
    <text evidence="13">The sequence shown here is derived from an EMBL/GenBank/DDBJ whole genome shotgun (WGS) entry which is preliminary data.</text>
</comment>
<dbReference type="GO" id="GO:0000977">
    <property type="term" value="F:RNA polymerase II transcription regulatory region sequence-specific DNA binding"/>
    <property type="evidence" value="ECO:0007669"/>
    <property type="project" value="TreeGrafter"/>
</dbReference>
<evidence type="ECO:0000256" key="6">
    <source>
        <dbReference type="ARBA" id="ARBA00023159"/>
    </source>
</evidence>
<evidence type="ECO:0000256" key="2">
    <source>
        <dbReference type="ARBA" id="ARBA00022737"/>
    </source>
</evidence>
<keyword evidence="6" id="KW-0010">Activator</keyword>
<dbReference type="Pfam" id="PF00989">
    <property type="entry name" value="PAS"/>
    <property type="match status" value="1"/>
</dbReference>
<evidence type="ECO:0000313" key="14">
    <source>
        <dbReference type="Proteomes" id="UP000291343"/>
    </source>
</evidence>
<dbReference type="NCBIfam" id="TIGR00229">
    <property type="entry name" value="sensory_box"/>
    <property type="match status" value="1"/>
</dbReference>
<feature type="region of interest" description="Disordered" evidence="10">
    <location>
        <begin position="786"/>
        <end position="897"/>
    </location>
</feature>
<dbReference type="Gene3D" id="3.30.450.20">
    <property type="entry name" value="PAS domain"/>
    <property type="match status" value="3"/>
</dbReference>
<evidence type="ECO:0000259" key="11">
    <source>
        <dbReference type="PROSITE" id="PS50112"/>
    </source>
</evidence>
<dbReference type="PANTHER" id="PTHR23043">
    <property type="entry name" value="HYPOXIA-INDUCIBLE FACTOR 1 ALPHA"/>
    <property type="match status" value="1"/>
</dbReference>
<evidence type="ECO:0000256" key="10">
    <source>
        <dbReference type="SAM" id="MobiDB-lite"/>
    </source>
</evidence>
<keyword evidence="9" id="KW-0379">Hydroxylation</keyword>
<feature type="compositionally biased region" description="Basic and acidic residues" evidence="10">
    <location>
        <begin position="807"/>
        <end position="818"/>
    </location>
</feature>
<dbReference type="SUPFAM" id="SSF55785">
    <property type="entry name" value="PYP-like sensor domain (PAS domain)"/>
    <property type="match status" value="2"/>
</dbReference>
<dbReference type="Pfam" id="PF08447">
    <property type="entry name" value="PAS_3"/>
    <property type="match status" value="1"/>
</dbReference>
<keyword evidence="2" id="KW-0677">Repeat</keyword>
<dbReference type="Pfam" id="PF23171">
    <property type="entry name" value="bHLH_HIF1A"/>
    <property type="match status" value="1"/>
</dbReference>
<feature type="compositionally biased region" description="Polar residues" evidence="10">
    <location>
        <begin position="824"/>
        <end position="837"/>
    </location>
</feature>
<dbReference type="SMART" id="SM00086">
    <property type="entry name" value="PAC"/>
    <property type="match status" value="1"/>
</dbReference>
<dbReference type="InterPro" id="IPR000014">
    <property type="entry name" value="PAS"/>
</dbReference>
<dbReference type="GO" id="GO:0071456">
    <property type="term" value="P:cellular response to hypoxia"/>
    <property type="evidence" value="ECO:0007669"/>
    <property type="project" value="TreeGrafter"/>
</dbReference>
<feature type="domain" description="BHLH" evidence="12">
    <location>
        <begin position="18"/>
        <end position="71"/>
    </location>
</feature>
<feature type="compositionally biased region" description="Gly residues" evidence="10">
    <location>
        <begin position="842"/>
        <end position="855"/>
    </location>
</feature>
<dbReference type="AlphaFoldDB" id="A0A482XFS1"/>
<evidence type="ECO:0000256" key="4">
    <source>
        <dbReference type="ARBA" id="ARBA00023015"/>
    </source>
</evidence>
<dbReference type="SUPFAM" id="SSF47459">
    <property type="entry name" value="HLH, helix-loop-helix DNA-binding domain"/>
    <property type="match status" value="1"/>
</dbReference>
<evidence type="ECO:0000259" key="12">
    <source>
        <dbReference type="PROSITE" id="PS50888"/>
    </source>
</evidence>
<dbReference type="InterPro" id="IPR036638">
    <property type="entry name" value="HLH_DNA-bd_sf"/>
</dbReference>
<evidence type="ECO:0000313" key="13">
    <source>
        <dbReference type="EMBL" id="RZF44554.1"/>
    </source>
</evidence>
<evidence type="ECO:0000256" key="3">
    <source>
        <dbReference type="ARBA" id="ARBA00022843"/>
    </source>
</evidence>
<dbReference type="PROSITE" id="PS50112">
    <property type="entry name" value="PAS"/>
    <property type="match status" value="2"/>
</dbReference>
<dbReference type="InterPro" id="IPR035965">
    <property type="entry name" value="PAS-like_dom_sf"/>
</dbReference>
<gene>
    <name evidence="13" type="ORF">LSTR_LSTR001312</name>
</gene>
<dbReference type="InterPro" id="IPR013767">
    <property type="entry name" value="PAS_fold"/>
</dbReference>
<feature type="domain" description="PAS" evidence="11">
    <location>
        <begin position="255"/>
        <end position="304"/>
    </location>
</feature>
<protein>
    <recommendedName>
        <fullName evidence="15">Hypoxia-inducible factor 1-alpha</fullName>
    </recommendedName>
</protein>
<dbReference type="InterPro" id="IPR013655">
    <property type="entry name" value="PAS_fold_3"/>
</dbReference>
<evidence type="ECO:0000256" key="7">
    <source>
        <dbReference type="ARBA" id="ARBA00023163"/>
    </source>
</evidence>
<dbReference type="PROSITE" id="PS50888">
    <property type="entry name" value="BHLH"/>
    <property type="match status" value="1"/>
</dbReference>
<evidence type="ECO:0000256" key="9">
    <source>
        <dbReference type="ARBA" id="ARBA00023278"/>
    </source>
</evidence>
<dbReference type="STRING" id="195883.A0A482XFS1"/>
<dbReference type="EMBL" id="QKKF02010473">
    <property type="protein sequence ID" value="RZF44554.1"/>
    <property type="molecule type" value="Genomic_DNA"/>
</dbReference>
<evidence type="ECO:0000256" key="5">
    <source>
        <dbReference type="ARBA" id="ARBA00023125"/>
    </source>
</evidence>
<feature type="domain" description="PAS" evidence="11">
    <location>
        <begin position="98"/>
        <end position="160"/>
    </location>
</feature>
<keyword evidence="3" id="KW-0832">Ubl conjugation</keyword>
<dbReference type="GO" id="GO:0005634">
    <property type="term" value="C:nucleus"/>
    <property type="evidence" value="ECO:0007669"/>
    <property type="project" value="UniProtKB-SubCell"/>
</dbReference>
<dbReference type="SMR" id="A0A482XFS1"/>
<keyword evidence="8" id="KW-0539">Nucleus</keyword>
<keyword evidence="4" id="KW-0805">Transcription regulation</keyword>
<dbReference type="SMART" id="SM00091">
    <property type="entry name" value="PAS"/>
    <property type="match status" value="2"/>
</dbReference>
<dbReference type="PANTHER" id="PTHR23043:SF17">
    <property type="entry name" value="PROTEIN SIMILAR"/>
    <property type="match status" value="1"/>
</dbReference>
<dbReference type="GO" id="GO:0000981">
    <property type="term" value="F:DNA-binding transcription factor activity, RNA polymerase II-specific"/>
    <property type="evidence" value="ECO:0007669"/>
    <property type="project" value="TreeGrafter"/>
</dbReference>
<dbReference type="InterPro" id="IPR011598">
    <property type="entry name" value="bHLH_dom"/>
</dbReference>
<dbReference type="Gene3D" id="4.10.280.10">
    <property type="entry name" value="Helix-loop-helix DNA-binding domain"/>
    <property type="match status" value="1"/>
</dbReference>
<dbReference type="CDD" id="cd00130">
    <property type="entry name" value="PAS"/>
    <property type="match status" value="2"/>
</dbReference>
<keyword evidence="5" id="KW-0238">DNA-binding</keyword>
<reference evidence="13 14" key="1">
    <citation type="journal article" date="2017" name="Gigascience">
        <title>Genome sequence of the small brown planthopper, Laodelphax striatellus.</title>
        <authorList>
            <person name="Zhu J."/>
            <person name="Jiang F."/>
            <person name="Wang X."/>
            <person name="Yang P."/>
            <person name="Bao Y."/>
            <person name="Zhao W."/>
            <person name="Wang W."/>
            <person name="Lu H."/>
            <person name="Wang Q."/>
            <person name="Cui N."/>
            <person name="Li J."/>
            <person name="Chen X."/>
            <person name="Luo L."/>
            <person name="Yu J."/>
            <person name="Kang L."/>
            <person name="Cui F."/>
        </authorList>
    </citation>
    <scope>NUCLEOTIDE SEQUENCE [LARGE SCALE GENOMIC DNA]</scope>
    <source>
        <strain evidence="13">Lst14</strain>
    </source>
</reference>